<evidence type="ECO:0000313" key="3">
    <source>
        <dbReference type="Proteomes" id="UP000034140"/>
    </source>
</evidence>
<gene>
    <name evidence="2" type="ORF">UR96_C0003G0010</name>
</gene>
<feature type="transmembrane region" description="Helical" evidence="1">
    <location>
        <begin position="12"/>
        <end position="30"/>
    </location>
</feature>
<comment type="caution">
    <text evidence="2">The sequence shown here is derived from an EMBL/GenBank/DDBJ whole genome shotgun (WGS) entry which is preliminary data.</text>
</comment>
<feature type="transmembrane region" description="Helical" evidence="1">
    <location>
        <begin position="137"/>
        <end position="159"/>
    </location>
</feature>
<dbReference type="AlphaFoldDB" id="A0A0G0DF17"/>
<dbReference type="Proteomes" id="UP000034140">
    <property type="component" value="Unassembled WGS sequence"/>
</dbReference>
<feature type="transmembrane region" description="Helical" evidence="1">
    <location>
        <begin position="106"/>
        <end position="125"/>
    </location>
</feature>
<feature type="transmembrane region" description="Helical" evidence="1">
    <location>
        <begin position="219"/>
        <end position="238"/>
    </location>
</feature>
<keyword evidence="1" id="KW-0812">Transmembrane</keyword>
<dbReference type="EMBL" id="LBRE01000003">
    <property type="protein sequence ID" value="KKP92884.1"/>
    <property type="molecule type" value="Genomic_DNA"/>
</dbReference>
<proteinExistence type="predicted"/>
<protein>
    <submittedName>
        <fullName evidence="2">Uncharacterized protein</fullName>
    </submittedName>
</protein>
<keyword evidence="1" id="KW-1133">Transmembrane helix</keyword>
<sequence length="265" mass="30563">MKKYRLKVQNDIIYLFILLAITEFFSYLVLNTRGLALTITGGLGILLLETWFIRTFRLYSGKKISKYSDVIVRISLKERFFSYFVLPLLFYVSILAFLYFNRNVLLGHVVLGICMVLFLILFLNVKSSLNKIYSVANATRAIFDFICITILYLLTNIFARVGLSMWIFALVLFVTTLVLLLFSLKLHKKLGFVEILISKLSAIFITCITTIFWSTNIFVIPLIAALAFYLVISIWNIRFSGKIHLVDYILPFLYVVLALILILTI</sequence>
<keyword evidence="1" id="KW-0472">Membrane</keyword>
<feature type="transmembrane region" description="Helical" evidence="1">
    <location>
        <begin position="165"/>
        <end position="184"/>
    </location>
</feature>
<feature type="transmembrane region" description="Helical" evidence="1">
    <location>
        <begin position="245"/>
        <end position="264"/>
    </location>
</feature>
<evidence type="ECO:0000313" key="2">
    <source>
        <dbReference type="EMBL" id="KKP92884.1"/>
    </source>
</evidence>
<reference evidence="2 3" key="1">
    <citation type="journal article" date="2015" name="Nature">
        <title>rRNA introns, odd ribosomes, and small enigmatic genomes across a large radiation of phyla.</title>
        <authorList>
            <person name="Brown C.T."/>
            <person name="Hug L.A."/>
            <person name="Thomas B.C."/>
            <person name="Sharon I."/>
            <person name="Castelle C.J."/>
            <person name="Singh A."/>
            <person name="Wilkins M.J."/>
            <person name="Williams K.H."/>
            <person name="Banfield J.F."/>
        </authorList>
    </citation>
    <scope>NUCLEOTIDE SEQUENCE [LARGE SCALE GENOMIC DNA]</scope>
</reference>
<feature type="transmembrane region" description="Helical" evidence="1">
    <location>
        <begin position="36"/>
        <end position="59"/>
    </location>
</feature>
<organism evidence="2 3">
    <name type="scientific">candidate division WS6 bacterium GW2011_GWC1_36_11</name>
    <dbReference type="NCBI Taxonomy" id="1619090"/>
    <lineage>
        <taxon>Bacteria</taxon>
        <taxon>Candidatus Dojkabacteria</taxon>
    </lineage>
</organism>
<name>A0A0G0DF17_9BACT</name>
<evidence type="ECO:0000256" key="1">
    <source>
        <dbReference type="SAM" id="Phobius"/>
    </source>
</evidence>
<feature type="transmembrane region" description="Helical" evidence="1">
    <location>
        <begin position="196"/>
        <end position="213"/>
    </location>
</feature>
<feature type="transmembrane region" description="Helical" evidence="1">
    <location>
        <begin position="80"/>
        <end position="100"/>
    </location>
</feature>
<accession>A0A0G0DF17</accession>